<reference evidence="6 7" key="1">
    <citation type="journal article" date="2018" name="Science">
        <title>The opium poppy genome and morphinan production.</title>
        <authorList>
            <person name="Guo L."/>
            <person name="Winzer T."/>
            <person name="Yang X."/>
            <person name="Li Y."/>
            <person name="Ning Z."/>
            <person name="He Z."/>
            <person name="Teodor R."/>
            <person name="Lu Y."/>
            <person name="Bowser T.A."/>
            <person name="Graham I.A."/>
            <person name="Ye K."/>
        </authorList>
    </citation>
    <scope>NUCLEOTIDE SEQUENCE [LARGE SCALE GENOMIC DNA]</scope>
    <source>
        <strain evidence="7">cv. HN1</strain>
        <tissue evidence="6">Leaves</tissue>
    </source>
</reference>
<keyword evidence="4" id="KW-0611">Plant defense</keyword>
<evidence type="ECO:0000313" key="7">
    <source>
        <dbReference type="Proteomes" id="UP000316621"/>
    </source>
</evidence>
<evidence type="ECO:0000256" key="4">
    <source>
        <dbReference type="ARBA" id="ARBA00022821"/>
    </source>
</evidence>
<dbReference type="GO" id="GO:0031640">
    <property type="term" value="P:killing of cells of another organism"/>
    <property type="evidence" value="ECO:0007669"/>
    <property type="project" value="UniProtKB-KW"/>
</dbReference>
<dbReference type="InterPro" id="IPR010851">
    <property type="entry name" value="DEFL"/>
</dbReference>
<gene>
    <name evidence="6" type="ORF">C5167_025810</name>
</gene>
<organism evidence="6 7">
    <name type="scientific">Papaver somniferum</name>
    <name type="common">Opium poppy</name>
    <dbReference type="NCBI Taxonomy" id="3469"/>
    <lineage>
        <taxon>Eukaryota</taxon>
        <taxon>Viridiplantae</taxon>
        <taxon>Streptophyta</taxon>
        <taxon>Embryophyta</taxon>
        <taxon>Tracheophyta</taxon>
        <taxon>Spermatophyta</taxon>
        <taxon>Magnoliopsida</taxon>
        <taxon>Ranunculales</taxon>
        <taxon>Papaveraceae</taxon>
        <taxon>Papaveroideae</taxon>
        <taxon>Papaver</taxon>
    </lineage>
</organism>
<evidence type="ECO:0000256" key="2">
    <source>
        <dbReference type="ARBA" id="ARBA00022529"/>
    </source>
</evidence>
<keyword evidence="2" id="KW-0929">Antimicrobial</keyword>
<name>A0A4Y7JWA2_PAPSO</name>
<keyword evidence="7" id="KW-1185">Reference proteome</keyword>
<dbReference type="EMBL" id="CM010719">
    <property type="protein sequence ID" value="RZC64038.1"/>
    <property type="molecule type" value="Genomic_DNA"/>
</dbReference>
<dbReference type="Proteomes" id="UP000316621">
    <property type="component" value="Chromosome 5"/>
</dbReference>
<sequence>MASLKQFSIIALIFGFILVSSFANAARTIDGVLVPQEDGDCHYLGPCRNRAGCSAQCRKQFYGEGGICMPDSTGGSLALRCCCINVA</sequence>
<proteinExistence type="inferred from homology"/>
<feature type="chain" id="PRO_5021502325" description="Knottin scorpion toxin-like domain-containing protein" evidence="5">
    <location>
        <begin position="26"/>
        <end position="87"/>
    </location>
</feature>
<feature type="signal peptide" evidence="5">
    <location>
        <begin position="1"/>
        <end position="25"/>
    </location>
</feature>
<comment type="similarity">
    <text evidence="1">Belongs to the DEFL family.</text>
</comment>
<protein>
    <recommendedName>
        <fullName evidence="8">Knottin scorpion toxin-like domain-containing protein</fullName>
    </recommendedName>
</protein>
<evidence type="ECO:0000256" key="1">
    <source>
        <dbReference type="ARBA" id="ARBA00006722"/>
    </source>
</evidence>
<dbReference type="GO" id="GO:0050832">
    <property type="term" value="P:defense response to fungus"/>
    <property type="evidence" value="ECO:0007669"/>
    <property type="project" value="UniProtKB-KW"/>
</dbReference>
<accession>A0A4Y7JWA2</accession>
<keyword evidence="3" id="KW-0295">Fungicide</keyword>
<evidence type="ECO:0000313" key="6">
    <source>
        <dbReference type="EMBL" id="RZC64038.1"/>
    </source>
</evidence>
<dbReference type="Gramene" id="RZC64038">
    <property type="protein sequence ID" value="RZC64038"/>
    <property type="gene ID" value="C5167_025810"/>
</dbReference>
<keyword evidence="5" id="KW-0732">Signal</keyword>
<dbReference type="Pfam" id="PF25052">
    <property type="entry name" value="AtDEF-like"/>
    <property type="match status" value="1"/>
</dbReference>
<evidence type="ECO:0000256" key="3">
    <source>
        <dbReference type="ARBA" id="ARBA00022577"/>
    </source>
</evidence>
<dbReference type="AlphaFoldDB" id="A0A4Y7JWA2"/>
<evidence type="ECO:0000256" key="5">
    <source>
        <dbReference type="SAM" id="SignalP"/>
    </source>
</evidence>
<evidence type="ECO:0008006" key="8">
    <source>
        <dbReference type="Google" id="ProtNLM"/>
    </source>
</evidence>